<evidence type="ECO:0000313" key="2">
    <source>
        <dbReference type="EMBL" id="WOL11229.1"/>
    </source>
</evidence>
<evidence type="ECO:0000313" key="3">
    <source>
        <dbReference type="Proteomes" id="UP001327560"/>
    </source>
</evidence>
<evidence type="ECO:0000256" key="1">
    <source>
        <dbReference type="SAM" id="MobiDB-lite"/>
    </source>
</evidence>
<feature type="region of interest" description="Disordered" evidence="1">
    <location>
        <begin position="1"/>
        <end position="21"/>
    </location>
</feature>
<protein>
    <submittedName>
        <fullName evidence="2">Uncharacterized protein</fullName>
    </submittedName>
</protein>
<dbReference type="AlphaFoldDB" id="A0AAQ3KMB4"/>
<feature type="compositionally biased region" description="Pro residues" evidence="1">
    <location>
        <begin position="1"/>
        <end position="10"/>
    </location>
</feature>
<proteinExistence type="predicted"/>
<organism evidence="2 3">
    <name type="scientific">Canna indica</name>
    <name type="common">Indian-shot</name>
    <dbReference type="NCBI Taxonomy" id="4628"/>
    <lineage>
        <taxon>Eukaryota</taxon>
        <taxon>Viridiplantae</taxon>
        <taxon>Streptophyta</taxon>
        <taxon>Embryophyta</taxon>
        <taxon>Tracheophyta</taxon>
        <taxon>Spermatophyta</taxon>
        <taxon>Magnoliopsida</taxon>
        <taxon>Liliopsida</taxon>
        <taxon>Zingiberales</taxon>
        <taxon>Cannaceae</taxon>
        <taxon>Canna</taxon>
    </lineage>
</organism>
<gene>
    <name evidence="2" type="ORF">Cni_G19991</name>
</gene>
<sequence length="103" mass="11221">MRPCGAPPARPVLARRQRASRRGHGCLISPGYCVTVSMEDCNAIIGCIVPCQGRHALAMMPPNTFHMLATVGKRHHPKDLSLSASEEGKLVEVYALQESKELN</sequence>
<dbReference type="EMBL" id="CP136895">
    <property type="protein sequence ID" value="WOL11229.1"/>
    <property type="molecule type" value="Genomic_DNA"/>
</dbReference>
<reference evidence="2 3" key="1">
    <citation type="submission" date="2023-10" db="EMBL/GenBank/DDBJ databases">
        <title>Chromosome-scale genome assembly provides insights into flower coloration mechanisms of Canna indica.</title>
        <authorList>
            <person name="Li C."/>
        </authorList>
    </citation>
    <scope>NUCLEOTIDE SEQUENCE [LARGE SCALE GENOMIC DNA]</scope>
    <source>
        <tissue evidence="2">Flower</tissue>
    </source>
</reference>
<dbReference type="Proteomes" id="UP001327560">
    <property type="component" value="Chromosome 6"/>
</dbReference>
<name>A0AAQ3KMB4_9LILI</name>
<accession>A0AAQ3KMB4</accession>
<keyword evidence="3" id="KW-1185">Reference proteome</keyword>